<evidence type="ECO:0000256" key="1">
    <source>
        <dbReference type="SAM" id="Coils"/>
    </source>
</evidence>
<evidence type="ECO:0000313" key="3">
    <source>
        <dbReference type="Proteomes" id="UP000076078"/>
    </source>
</evidence>
<keyword evidence="1" id="KW-0175">Coiled coil</keyword>
<evidence type="ECO:0000313" key="2">
    <source>
        <dbReference type="EMBL" id="KYQ88261.1"/>
    </source>
</evidence>
<dbReference type="EMBL" id="LODT01000051">
    <property type="protein sequence ID" value="KYQ88261.1"/>
    <property type="molecule type" value="Genomic_DNA"/>
</dbReference>
<sequence length="98" mass="11338">MNDEINKTIQSLINETQKLSQKEADIETILLLQNVEKQVDKLGEIVKLLLEKTNESSTLCTSTVELNQSIQRYLVKLEQVDRLKERIGRNQVDEEDHS</sequence>
<dbReference type="InParanoid" id="A0A151Z2T7"/>
<gene>
    <name evidence="2" type="ORF">DLAC_11836</name>
</gene>
<accession>A0A151Z2T7</accession>
<organism evidence="2 3">
    <name type="scientific">Tieghemostelium lacteum</name>
    <name type="common">Slime mold</name>
    <name type="synonym">Dictyostelium lacteum</name>
    <dbReference type="NCBI Taxonomy" id="361077"/>
    <lineage>
        <taxon>Eukaryota</taxon>
        <taxon>Amoebozoa</taxon>
        <taxon>Evosea</taxon>
        <taxon>Eumycetozoa</taxon>
        <taxon>Dictyostelia</taxon>
        <taxon>Dictyosteliales</taxon>
        <taxon>Raperosteliaceae</taxon>
        <taxon>Tieghemostelium</taxon>
    </lineage>
</organism>
<keyword evidence="3" id="KW-1185">Reference proteome</keyword>
<feature type="coiled-coil region" evidence="1">
    <location>
        <begin position="2"/>
        <end position="52"/>
    </location>
</feature>
<protein>
    <submittedName>
        <fullName evidence="2">Uncharacterized protein</fullName>
    </submittedName>
</protein>
<comment type="caution">
    <text evidence="2">The sequence shown here is derived from an EMBL/GenBank/DDBJ whole genome shotgun (WGS) entry which is preliminary data.</text>
</comment>
<proteinExistence type="predicted"/>
<dbReference type="Proteomes" id="UP000076078">
    <property type="component" value="Unassembled WGS sequence"/>
</dbReference>
<dbReference type="AlphaFoldDB" id="A0A151Z2T7"/>
<name>A0A151Z2T7_TIELA</name>
<reference evidence="2 3" key="1">
    <citation type="submission" date="2015-12" db="EMBL/GenBank/DDBJ databases">
        <title>Dictyostelia acquired genes for synthesis and detection of signals that induce cell-type specialization by lateral gene transfer from prokaryotes.</title>
        <authorList>
            <person name="Gloeckner G."/>
            <person name="Schaap P."/>
        </authorList>
    </citation>
    <scope>NUCLEOTIDE SEQUENCE [LARGE SCALE GENOMIC DNA]</scope>
    <source>
        <strain evidence="2 3">TK</strain>
    </source>
</reference>